<proteinExistence type="predicted"/>
<dbReference type="OrthoDB" id="8408152at2"/>
<dbReference type="RefSeq" id="WP_126922061.1">
    <property type="nucleotide sequence ID" value="NZ_ML133690.1"/>
</dbReference>
<evidence type="ECO:0000313" key="2">
    <source>
        <dbReference type="Proteomes" id="UP000278823"/>
    </source>
</evidence>
<reference evidence="2" key="1">
    <citation type="submission" date="2018-11" db="EMBL/GenBank/DDBJ databases">
        <title>Rhizobium chutanense sp. nov., isolated from root nodules of Phaseolus vulgaris in China.</title>
        <authorList>
            <person name="Huo Y."/>
        </authorList>
    </citation>
    <scope>NUCLEOTIDE SEQUENCE [LARGE SCALE GENOMIC DNA]</scope>
    <source>
        <strain evidence="2">CCBAU 65647</strain>
    </source>
</reference>
<gene>
    <name evidence="1" type="ORF">EFQ99_16470</name>
</gene>
<evidence type="ECO:0000313" key="1">
    <source>
        <dbReference type="EMBL" id="RUM24378.1"/>
    </source>
</evidence>
<dbReference type="Proteomes" id="UP000278823">
    <property type="component" value="Unassembled WGS sequence"/>
</dbReference>
<organism evidence="1 2">
    <name type="scientific">Rhizobium vallis</name>
    <dbReference type="NCBI Taxonomy" id="634290"/>
    <lineage>
        <taxon>Bacteria</taxon>
        <taxon>Pseudomonadati</taxon>
        <taxon>Pseudomonadota</taxon>
        <taxon>Alphaproteobacteria</taxon>
        <taxon>Hyphomicrobiales</taxon>
        <taxon>Rhizobiaceae</taxon>
        <taxon>Rhizobium/Agrobacterium group</taxon>
        <taxon>Rhizobium</taxon>
    </lineage>
</organism>
<sequence>MCDDEKPFRHTRLRRTIGYIGRDGLDLEEVYEGEVALCEVDAFIRSLPTEYRQLALFVRATAADPEVAISLEVAFVREQLARLGGFLTMQNLSNVPTDPHWEHLLQIQIEGRRASFLRRRGIPAGEEPTRVYLDRNARPMTLKNVNAALARASKRIRLGAPITLETIAEVVTRSSMRKSASAAASEDGYLMTSLDYYLREVRLGHGLKNNDINGTRH</sequence>
<keyword evidence="2" id="KW-1185">Reference proteome</keyword>
<protein>
    <submittedName>
        <fullName evidence="1">Uncharacterized protein</fullName>
    </submittedName>
</protein>
<name>A0A432PJD6_9HYPH</name>
<dbReference type="EMBL" id="RJTH01000005">
    <property type="protein sequence ID" value="RUM24378.1"/>
    <property type="molecule type" value="Genomic_DNA"/>
</dbReference>
<comment type="caution">
    <text evidence="1">The sequence shown here is derived from an EMBL/GenBank/DDBJ whole genome shotgun (WGS) entry which is preliminary data.</text>
</comment>
<dbReference type="AlphaFoldDB" id="A0A432PJD6"/>
<accession>A0A432PJD6</accession>